<evidence type="ECO:0000313" key="4">
    <source>
        <dbReference type="Proteomes" id="UP000324632"/>
    </source>
</evidence>
<feature type="region of interest" description="Disordered" evidence="2">
    <location>
        <begin position="1"/>
        <end position="32"/>
    </location>
</feature>
<dbReference type="Proteomes" id="UP000324632">
    <property type="component" value="Chromosome 10"/>
</dbReference>
<keyword evidence="1" id="KW-0175">Coiled coil</keyword>
<proteinExistence type="predicted"/>
<dbReference type="AlphaFoldDB" id="A0A5A9P306"/>
<gene>
    <name evidence="3" type="ORF">E1301_Tti012891</name>
</gene>
<keyword evidence="4" id="KW-1185">Reference proteome</keyword>
<feature type="compositionally biased region" description="Low complexity" evidence="2">
    <location>
        <begin position="21"/>
        <end position="32"/>
    </location>
</feature>
<dbReference type="EMBL" id="SOYY01000010">
    <property type="protein sequence ID" value="KAA0716025.1"/>
    <property type="molecule type" value="Genomic_DNA"/>
</dbReference>
<feature type="compositionally biased region" description="Basic and acidic residues" evidence="2">
    <location>
        <begin position="1"/>
        <end position="15"/>
    </location>
</feature>
<evidence type="ECO:0000256" key="2">
    <source>
        <dbReference type="SAM" id="MobiDB-lite"/>
    </source>
</evidence>
<evidence type="ECO:0000313" key="3">
    <source>
        <dbReference type="EMBL" id="KAA0716025.1"/>
    </source>
</evidence>
<feature type="region of interest" description="Disordered" evidence="2">
    <location>
        <begin position="211"/>
        <end position="230"/>
    </location>
</feature>
<feature type="region of interest" description="Disordered" evidence="2">
    <location>
        <begin position="142"/>
        <end position="172"/>
    </location>
</feature>
<comment type="caution">
    <text evidence="3">The sequence shown here is derived from an EMBL/GenBank/DDBJ whole genome shotgun (WGS) entry which is preliminary data.</text>
</comment>
<evidence type="ECO:0000256" key="1">
    <source>
        <dbReference type="SAM" id="Coils"/>
    </source>
</evidence>
<feature type="coiled-coil region" evidence="1">
    <location>
        <begin position="39"/>
        <end position="66"/>
    </location>
</feature>
<accession>A0A5A9P306</accession>
<sequence length="280" mass="29996">MSQRSNSEKGNKDTQSEAACSRVSRLSGTSSSTKISMVVAMAKAKAEAAQARAAHAQQEIELKIEQARVQATLDALNDEKEKDAAIAEANAIVAGLQDMGCDVCSKASSQVPQSVKDQRVAAYVSLQASLCSRGLSARRGSDYASSMLHPQQSQPNDAIFSTPQPLGESQDQTVASADIMPHQAHQAPQTSGEPQRQSYNQVLNSFPVLQRGRSRPQQNVKADPPPPASISGCKEECTPKGQNPCDQTVLQLCVIPMEENGLTAPVVPYYAAELYTLLRN</sequence>
<feature type="compositionally biased region" description="Polar residues" evidence="2">
    <location>
        <begin position="148"/>
        <end position="172"/>
    </location>
</feature>
<protein>
    <submittedName>
        <fullName evidence="3">Uncharacterized protein</fullName>
    </submittedName>
</protein>
<name>A0A5A9P306_9TELE</name>
<organism evidence="3 4">
    <name type="scientific">Triplophysa tibetana</name>
    <dbReference type="NCBI Taxonomy" id="1572043"/>
    <lineage>
        <taxon>Eukaryota</taxon>
        <taxon>Metazoa</taxon>
        <taxon>Chordata</taxon>
        <taxon>Craniata</taxon>
        <taxon>Vertebrata</taxon>
        <taxon>Euteleostomi</taxon>
        <taxon>Actinopterygii</taxon>
        <taxon>Neopterygii</taxon>
        <taxon>Teleostei</taxon>
        <taxon>Ostariophysi</taxon>
        <taxon>Cypriniformes</taxon>
        <taxon>Nemacheilidae</taxon>
        <taxon>Triplophysa</taxon>
    </lineage>
</organism>
<reference evidence="3 4" key="1">
    <citation type="journal article" date="2019" name="Mol. Ecol. Resour.">
        <title>Chromosome-level genome assembly of Triplophysa tibetana, a fish adapted to the harsh high-altitude environment of the Tibetan Plateau.</title>
        <authorList>
            <person name="Yang X."/>
            <person name="Liu H."/>
            <person name="Ma Z."/>
            <person name="Zou Y."/>
            <person name="Zou M."/>
            <person name="Mao Y."/>
            <person name="Li X."/>
            <person name="Wang H."/>
            <person name="Chen T."/>
            <person name="Wang W."/>
            <person name="Yang R."/>
        </authorList>
    </citation>
    <scope>NUCLEOTIDE SEQUENCE [LARGE SCALE GENOMIC DNA]</scope>
    <source>
        <strain evidence="3">TTIB1903HZAU</strain>
        <tissue evidence="3">Muscle</tissue>
    </source>
</reference>